<dbReference type="STRING" id="1246637.MTBBW1_1030028"/>
<dbReference type="OrthoDB" id="5432773at2"/>
<gene>
    <name evidence="2" type="ORF">MTBBW1_1030028</name>
</gene>
<dbReference type="Pfam" id="PF13717">
    <property type="entry name" value="Zn_ribbon_4"/>
    <property type="match status" value="1"/>
</dbReference>
<name>A0A1W1H4Y5_9BACT</name>
<protein>
    <recommendedName>
        <fullName evidence="1">Zinc finger/thioredoxin putative domain-containing protein</fullName>
    </recommendedName>
</protein>
<sequence>MEISCNHCYTKLNIPDEKIPKGRKASLLCPKCKQRIHIMPDESNTQTLDSSEIPVQSKAPQVPVPRRVYPETSEYNASDKPFDLLDENAKTALLCISHPHALEISVKIMNSMQYQIETVDNVQTALNRMKYHLFNIIIVDEDFDVNRRGFAYLMEYINDLDMMLRRRTVVFFLSKNHRTMDNMASFHLSVNQIINISKITGMEGLVRRTVKEHEQFYAIYNESLRKMGKIT</sequence>
<accession>A0A1W1H4Y5</accession>
<dbReference type="RefSeq" id="WP_080803961.1">
    <property type="nucleotide sequence ID" value="NZ_LT828545.1"/>
</dbReference>
<proteinExistence type="predicted"/>
<feature type="domain" description="Zinc finger/thioredoxin putative" evidence="1">
    <location>
        <begin position="1"/>
        <end position="36"/>
    </location>
</feature>
<dbReference type="EMBL" id="FWEV01000006">
    <property type="protein sequence ID" value="SLM27539.1"/>
    <property type="molecule type" value="Genomic_DNA"/>
</dbReference>
<evidence type="ECO:0000313" key="3">
    <source>
        <dbReference type="Proteomes" id="UP000191931"/>
    </source>
</evidence>
<organism evidence="2 3">
    <name type="scientific">Desulfamplus magnetovallimortis</name>
    <dbReference type="NCBI Taxonomy" id="1246637"/>
    <lineage>
        <taxon>Bacteria</taxon>
        <taxon>Pseudomonadati</taxon>
        <taxon>Thermodesulfobacteriota</taxon>
        <taxon>Desulfobacteria</taxon>
        <taxon>Desulfobacterales</taxon>
        <taxon>Desulfobacteraceae</taxon>
        <taxon>Desulfamplus</taxon>
    </lineage>
</organism>
<dbReference type="InterPro" id="IPR011723">
    <property type="entry name" value="Znf/thioredoxin_put"/>
</dbReference>
<evidence type="ECO:0000259" key="1">
    <source>
        <dbReference type="Pfam" id="PF13717"/>
    </source>
</evidence>
<keyword evidence="3" id="KW-1185">Reference proteome</keyword>
<reference evidence="2 3" key="1">
    <citation type="submission" date="2017-03" db="EMBL/GenBank/DDBJ databases">
        <authorList>
            <person name="Afonso C.L."/>
            <person name="Miller P.J."/>
            <person name="Scott M.A."/>
            <person name="Spackman E."/>
            <person name="Goraichik I."/>
            <person name="Dimitrov K.M."/>
            <person name="Suarez D.L."/>
            <person name="Swayne D.E."/>
        </authorList>
    </citation>
    <scope>NUCLEOTIDE SEQUENCE [LARGE SCALE GENOMIC DNA]</scope>
    <source>
        <strain evidence="2">PRJEB14757</strain>
    </source>
</reference>
<evidence type="ECO:0000313" key="2">
    <source>
        <dbReference type="EMBL" id="SLM27539.1"/>
    </source>
</evidence>
<dbReference type="AlphaFoldDB" id="A0A1W1H4Y5"/>
<dbReference type="Proteomes" id="UP000191931">
    <property type="component" value="Unassembled WGS sequence"/>
</dbReference>
<dbReference type="Gene3D" id="3.40.50.2300">
    <property type="match status" value="1"/>
</dbReference>